<proteinExistence type="predicted"/>
<name>A0A7G6X854_9ACTN</name>
<reference evidence="2 3" key="2">
    <citation type="journal article" date="2020" name="Microbiol. Resour. Announc.">
        <title>Antarctic desert soil bacteria exhibit high novel natural product potential, evaluated through long-read genome sequencing and comparative genomics.</title>
        <authorList>
            <person name="Benaud N."/>
            <person name="Edwards R.J."/>
            <person name="Amos T.G."/>
            <person name="D'Agostino P.M."/>
            <person name="Gutierrez-Chavez C."/>
            <person name="Montgomery K."/>
            <person name="Nicetic I."/>
            <person name="Ferrari B.C."/>
        </authorList>
    </citation>
    <scope>NUCLEOTIDE SEQUENCE [LARGE SCALE GENOMIC DNA]</scope>
    <source>
        <strain evidence="2 3">SPB151</strain>
    </source>
</reference>
<feature type="region of interest" description="Disordered" evidence="1">
    <location>
        <begin position="310"/>
        <end position="349"/>
    </location>
</feature>
<gene>
    <name evidence="2" type="ORF">F1D05_36630</name>
</gene>
<dbReference type="RefSeq" id="WP_185444831.1">
    <property type="nucleotide sequence ID" value="NZ_CP043661.1"/>
</dbReference>
<dbReference type="KEGG" id="kqi:F1D05_36630"/>
<sequence length="349" mass="38428">MDQSDVPLIVSTGRFEQKSGRWRISRSSHELPMLEHGQQLVLVDRTGNGCLAGPTTGGERAYAGYTGWVVVDARPREITLEYEDLFETAHAKYVISVDLRAKVSDAVDAAMEGVTSLISSVRPLLAASISNSLREMETPRGNLADPVAQVRAIGERQLHADLVGSQVTGAPDWLSLKVVHLVVRNDSATDEYLRQIRGKRNDKELTTAEGVIQLTRTEYELKRREMFREALSPYMNDGTLAILEGIWENPTQEHIAAAAAKIEAKEGNERAYHLAILNAIKDNDVVADDEGLLRLARQFIDIGKQSAISDGGPEAVHTVDRDLSEEEMVSVPEEQHAAEDSSIEDADFS</sequence>
<organism evidence="2 3">
    <name type="scientific">Kribbella qitaiheensis</name>
    <dbReference type="NCBI Taxonomy" id="1544730"/>
    <lineage>
        <taxon>Bacteria</taxon>
        <taxon>Bacillati</taxon>
        <taxon>Actinomycetota</taxon>
        <taxon>Actinomycetes</taxon>
        <taxon>Propionibacteriales</taxon>
        <taxon>Kribbellaceae</taxon>
        <taxon>Kribbella</taxon>
    </lineage>
</organism>
<reference evidence="3" key="1">
    <citation type="submission" date="2019-09" db="EMBL/GenBank/DDBJ databases">
        <title>Antimicrobial potential of Antarctic Bacteria.</title>
        <authorList>
            <person name="Benaud N."/>
            <person name="Edwards R.J."/>
            <person name="Ferrari B.C."/>
        </authorList>
    </citation>
    <scope>NUCLEOTIDE SEQUENCE [LARGE SCALE GENOMIC DNA]</scope>
    <source>
        <strain evidence="3">SPB151</strain>
    </source>
</reference>
<dbReference type="Proteomes" id="UP000515563">
    <property type="component" value="Chromosome"/>
</dbReference>
<keyword evidence="3" id="KW-1185">Reference proteome</keyword>
<accession>A0A7G6X854</accession>
<dbReference type="EMBL" id="CP043661">
    <property type="protein sequence ID" value="QNE22419.1"/>
    <property type="molecule type" value="Genomic_DNA"/>
</dbReference>
<evidence type="ECO:0000313" key="2">
    <source>
        <dbReference type="EMBL" id="QNE22419.1"/>
    </source>
</evidence>
<evidence type="ECO:0000256" key="1">
    <source>
        <dbReference type="SAM" id="MobiDB-lite"/>
    </source>
</evidence>
<protein>
    <submittedName>
        <fullName evidence="2">Uncharacterized protein</fullName>
    </submittedName>
</protein>
<dbReference type="AlphaFoldDB" id="A0A7G6X854"/>
<evidence type="ECO:0000313" key="3">
    <source>
        <dbReference type="Proteomes" id="UP000515563"/>
    </source>
</evidence>